<reference evidence="1 2" key="1">
    <citation type="journal article" date="2019" name="Int. J. Syst. Evol. Microbiol.">
        <title>Faecalibacillus intestinalis gen. nov., sp. nov. and Faecalibacillus faecis sp. nov., isolated from human faeces.</title>
        <authorList>
            <person name="Seo B."/>
            <person name="Jeon K."/>
            <person name="Baek I."/>
            <person name="Lee Y.M."/>
            <person name="Baek K."/>
            <person name="Ko G."/>
        </authorList>
    </citation>
    <scope>NUCLEOTIDE SEQUENCE [LARGE SCALE GENOMIC DNA]</scope>
    <source>
        <strain evidence="1 2">SNUG30099</strain>
    </source>
</reference>
<evidence type="ECO:0000313" key="2">
    <source>
        <dbReference type="Proteomes" id="UP000240974"/>
    </source>
</evidence>
<keyword evidence="2" id="KW-1185">Reference proteome</keyword>
<accession>A0A2T3FLA1</accession>
<dbReference type="EMBL" id="PYLQ01000029">
    <property type="protein sequence ID" value="PST36059.1"/>
    <property type="molecule type" value="Genomic_DNA"/>
</dbReference>
<gene>
    <name evidence="1" type="ORF">C7U54_13525</name>
</gene>
<proteinExistence type="predicted"/>
<dbReference type="Proteomes" id="UP000240974">
    <property type="component" value="Unassembled WGS sequence"/>
</dbReference>
<evidence type="ECO:0000313" key="1">
    <source>
        <dbReference type="EMBL" id="PST36059.1"/>
    </source>
</evidence>
<sequence length="148" mass="17462">MTSDTAARTLLRDNEVFASLFNTVFFDGEEVIDYKTLVSYENDQLVLIDHQDIKRRRDIVKKARWDELARYDDMKKELDAQLAEAKIKVAVEAEIKAKAEFVLKLFKSKYLNEETKWLEDLTEYQYDQIFKKLIEDASLEEIKKIIGD</sequence>
<protein>
    <submittedName>
        <fullName evidence="1">Uncharacterized protein</fullName>
    </submittedName>
</protein>
<dbReference type="RefSeq" id="WP_107030633.1">
    <property type="nucleotide sequence ID" value="NZ_PYLQ01000029.1"/>
</dbReference>
<dbReference type="AlphaFoldDB" id="A0A2T3FLA1"/>
<organism evidence="1 2">
    <name type="scientific">Faecalibacillus intestinalis</name>
    <dbReference type="NCBI Taxonomy" id="1982626"/>
    <lineage>
        <taxon>Bacteria</taxon>
        <taxon>Bacillati</taxon>
        <taxon>Bacillota</taxon>
        <taxon>Erysipelotrichia</taxon>
        <taxon>Erysipelotrichales</taxon>
        <taxon>Coprobacillaceae</taxon>
        <taxon>Faecalibacillus</taxon>
    </lineage>
</organism>
<comment type="caution">
    <text evidence="1">The sequence shown here is derived from an EMBL/GenBank/DDBJ whole genome shotgun (WGS) entry which is preliminary data.</text>
</comment>
<name>A0A2T3FLA1_9FIRM</name>